<dbReference type="OrthoDB" id="9799073at2"/>
<evidence type="ECO:0000313" key="10">
    <source>
        <dbReference type="EMBL" id="SDD24017.1"/>
    </source>
</evidence>
<reference evidence="12 13" key="3">
    <citation type="submission" date="2019-03" db="EMBL/GenBank/DDBJ databases">
        <title>Subsurface microbial communities from deep shales in Ohio and West Virginia, USA.</title>
        <authorList>
            <person name="Wrighton K."/>
        </authorList>
    </citation>
    <scope>NUCLEOTIDE SEQUENCE [LARGE SCALE GENOMIC DNA]</scope>
    <source>
        <strain evidence="12 13">DSMZ 11287</strain>
    </source>
</reference>
<keyword evidence="4 9" id="KW-0812">Transmembrane</keyword>
<dbReference type="Gene3D" id="1.20.5.1030">
    <property type="entry name" value="Preprotein translocase secy subunit"/>
    <property type="match status" value="1"/>
</dbReference>
<evidence type="ECO:0000256" key="7">
    <source>
        <dbReference type="ARBA" id="ARBA00023010"/>
    </source>
</evidence>
<dbReference type="RefSeq" id="WP_073160663.1">
    <property type="nucleotide sequence ID" value="NZ_FMYT01000037.1"/>
</dbReference>
<keyword evidence="3 9" id="KW-1003">Cell membrane</keyword>
<dbReference type="Pfam" id="PF00584">
    <property type="entry name" value="SecE"/>
    <property type="match status" value="1"/>
</dbReference>
<evidence type="ECO:0000256" key="2">
    <source>
        <dbReference type="ARBA" id="ARBA00022448"/>
    </source>
</evidence>
<keyword evidence="2 9" id="KW-0813">Transport</keyword>
<evidence type="ECO:0000313" key="14">
    <source>
        <dbReference type="Proteomes" id="UP000295758"/>
    </source>
</evidence>
<dbReference type="GO" id="GO:0065002">
    <property type="term" value="P:intracellular protein transmembrane transport"/>
    <property type="evidence" value="ECO:0007669"/>
    <property type="project" value="UniProtKB-UniRule"/>
</dbReference>
<keyword evidence="7 9" id="KW-0811">Translocation</keyword>
<evidence type="ECO:0000256" key="6">
    <source>
        <dbReference type="ARBA" id="ARBA00022989"/>
    </source>
</evidence>
<dbReference type="Proteomes" id="UP000324896">
    <property type="component" value="Unassembled WGS sequence"/>
</dbReference>
<dbReference type="EMBL" id="SOEF01000017">
    <property type="protein sequence ID" value="TDX43077.1"/>
    <property type="molecule type" value="Genomic_DNA"/>
</dbReference>
<evidence type="ECO:0000256" key="1">
    <source>
        <dbReference type="ARBA" id="ARBA00004370"/>
    </source>
</evidence>
<evidence type="ECO:0000256" key="4">
    <source>
        <dbReference type="ARBA" id="ARBA00022692"/>
    </source>
</evidence>
<dbReference type="GO" id="GO:0006605">
    <property type="term" value="P:protein targeting"/>
    <property type="evidence" value="ECO:0007669"/>
    <property type="project" value="UniProtKB-UniRule"/>
</dbReference>
<reference evidence="10 15" key="1">
    <citation type="submission" date="2016-10" db="EMBL/GenBank/DDBJ databases">
        <authorList>
            <person name="Varghese N."/>
            <person name="Submissions S."/>
        </authorList>
    </citation>
    <scope>NUCLEOTIDE SEQUENCE [LARGE SCALE GENOMIC DNA]</scope>
    <source>
        <strain evidence="10 15">WG10</strain>
    </source>
</reference>
<dbReference type="EMBL" id="SOAA01000010">
    <property type="protein sequence ID" value="TDS31661.1"/>
    <property type="molecule type" value="Genomic_DNA"/>
</dbReference>
<dbReference type="Proteomes" id="UP000295472">
    <property type="component" value="Unassembled WGS sequence"/>
</dbReference>
<evidence type="ECO:0000313" key="12">
    <source>
        <dbReference type="EMBL" id="TDX43077.1"/>
    </source>
</evidence>
<evidence type="ECO:0000256" key="9">
    <source>
        <dbReference type="HAMAP-Rule" id="MF_00422"/>
    </source>
</evidence>
<dbReference type="GeneID" id="57012890"/>
<dbReference type="HAMAP" id="MF_00422">
    <property type="entry name" value="SecE"/>
    <property type="match status" value="1"/>
</dbReference>
<keyword evidence="6 9" id="KW-1133">Transmembrane helix</keyword>
<comment type="similarity">
    <text evidence="9">Belongs to the SecE/SEC61-gamma family.</text>
</comment>
<accession>A0A1G6T6C5</accession>
<dbReference type="InterPro" id="IPR038379">
    <property type="entry name" value="SecE_sf"/>
</dbReference>
<protein>
    <recommendedName>
        <fullName evidence="9">Protein translocase subunit SecE</fullName>
    </recommendedName>
</protein>
<dbReference type="GO" id="GO:0009306">
    <property type="term" value="P:protein secretion"/>
    <property type="evidence" value="ECO:0007669"/>
    <property type="project" value="UniProtKB-UniRule"/>
</dbReference>
<dbReference type="InterPro" id="IPR005807">
    <property type="entry name" value="SecE_bac"/>
</dbReference>
<evidence type="ECO:0000256" key="5">
    <source>
        <dbReference type="ARBA" id="ARBA00022927"/>
    </source>
</evidence>
<evidence type="ECO:0000256" key="3">
    <source>
        <dbReference type="ARBA" id="ARBA00022475"/>
    </source>
</evidence>
<dbReference type="NCBIfam" id="TIGR00964">
    <property type="entry name" value="secE_bact"/>
    <property type="match status" value="1"/>
</dbReference>
<comment type="function">
    <text evidence="9">Essential subunit of the Sec protein translocation channel SecYEG. Clamps together the 2 halves of SecY. May contact the channel plug during translocation.</text>
</comment>
<dbReference type="GO" id="GO:0043952">
    <property type="term" value="P:protein transport by the Sec complex"/>
    <property type="evidence" value="ECO:0007669"/>
    <property type="project" value="UniProtKB-UniRule"/>
</dbReference>
<comment type="subcellular location">
    <subcellularLocation>
        <location evidence="9">Cell membrane</location>
        <topology evidence="9">Single-pass membrane protein</topology>
    </subcellularLocation>
    <subcellularLocation>
        <location evidence="1">Membrane</location>
    </subcellularLocation>
</comment>
<comment type="subunit">
    <text evidence="9">Component of the Sec protein translocase complex. Heterotrimer consisting of SecY, SecE and SecG subunits. The heterotrimers can form oligomers, although 1 heterotrimer is thought to be able to translocate proteins. Interacts with the ribosome. Interacts with SecDF, and other proteins may be involved. Interacts with SecA.</text>
</comment>
<keyword evidence="8 9" id="KW-0472">Membrane</keyword>
<dbReference type="EMBL" id="FMYT01000037">
    <property type="protein sequence ID" value="SDD24017.1"/>
    <property type="molecule type" value="Genomic_DNA"/>
</dbReference>
<sequence length="67" mass="7420">MAKKLGFFGKIAKFFKSVKSELKKVNWPNKEEITSNTLVVIVTVIALITFIGLIDLTLANIITPLIS</sequence>
<reference evidence="11 14" key="2">
    <citation type="submission" date="2019-03" db="EMBL/GenBank/DDBJ databases">
        <title>Deep subsurface shale carbon reservoir microbial communities from Ohio and West Virginia, USA.</title>
        <authorList>
            <person name="Wrighton K."/>
        </authorList>
    </citation>
    <scope>NUCLEOTIDE SEQUENCE [LARGE SCALE GENOMIC DNA]</scope>
    <source>
        <strain evidence="11 14">UTICA-S4D12</strain>
    </source>
</reference>
<proteinExistence type="inferred from homology"/>
<dbReference type="STRING" id="54121.SAMN04515653_14414"/>
<dbReference type="PANTHER" id="PTHR33910">
    <property type="entry name" value="PROTEIN TRANSLOCASE SUBUNIT SECE"/>
    <property type="match status" value="1"/>
</dbReference>
<evidence type="ECO:0000256" key="8">
    <source>
        <dbReference type="ARBA" id="ARBA00023136"/>
    </source>
</evidence>
<dbReference type="InterPro" id="IPR001901">
    <property type="entry name" value="Translocase_SecE/Sec61-g"/>
</dbReference>
<keyword evidence="5 9" id="KW-0653">Protein transport</keyword>
<dbReference type="AlphaFoldDB" id="A0A1G6T6C5"/>
<evidence type="ECO:0000313" key="15">
    <source>
        <dbReference type="Proteomes" id="UP000324896"/>
    </source>
</evidence>
<organism evidence="10 15">
    <name type="scientific">Halanaerobium congolense</name>
    <dbReference type="NCBI Taxonomy" id="54121"/>
    <lineage>
        <taxon>Bacteria</taxon>
        <taxon>Bacillati</taxon>
        <taxon>Bacillota</taxon>
        <taxon>Clostridia</taxon>
        <taxon>Halanaerobiales</taxon>
        <taxon>Halanaerobiaceae</taxon>
        <taxon>Halanaerobium</taxon>
    </lineage>
</organism>
<gene>
    <name evidence="9" type="primary">secE</name>
    <name evidence="11" type="ORF">BY453_11063</name>
    <name evidence="12" type="ORF">C7954_11750</name>
    <name evidence="10" type="ORF">SAMN04488597_13714</name>
</gene>
<dbReference type="GO" id="GO:0008320">
    <property type="term" value="F:protein transmembrane transporter activity"/>
    <property type="evidence" value="ECO:0007669"/>
    <property type="project" value="UniProtKB-UniRule"/>
</dbReference>
<evidence type="ECO:0000313" key="11">
    <source>
        <dbReference type="EMBL" id="TDS31661.1"/>
    </source>
</evidence>
<evidence type="ECO:0000313" key="13">
    <source>
        <dbReference type="Proteomes" id="UP000295472"/>
    </source>
</evidence>
<feature type="transmembrane region" description="Helical" evidence="9">
    <location>
        <begin position="38"/>
        <end position="62"/>
    </location>
</feature>
<dbReference type="GO" id="GO:0005886">
    <property type="term" value="C:plasma membrane"/>
    <property type="evidence" value="ECO:0007669"/>
    <property type="project" value="UniProtKB-SubCell"/>
</dbReference>
<name>A0A1G6T6C5_9FIRM</name>
<dbReference type="PANTHER" id="PTHR33910:SF1">
    <property type="entry name" value="PROTEIN TRANSLOCASE SUBUNIT SECE"/>
    <property type="match status" value="1"/>
</dbReference>
<dbReference type="Proteomes" id="UP000295758">
    <property type="component" value="Unassembled WGS sequence"/>
</dbReference>